<dbReference type="STRING" id="1077348.A0A2G8SD16"/>
<dbReference type="OrthoDB" id="429813at2759"/>
<evidence type="ECO:0000259" key="2">
    <source>
        <dbReference type="Pfam" id="PF00501"/>
    </source>
</evidence>
<comment type="caution">
    <text evidence="3">The sequence shown here is derived from an EMBL/GenBank/DDBJ whole genome shotgun (WGS) entry which is preliminary data.</text>
</comment>
<dbReference type="SUPFAM" id="SSF56801">
    <property type="entry name" value="Acetyl-CoA synthetase-like"/>
    <property type="match status" value="1"/>
</dbReference>
<dbReference type="PANTHER" id="PTHR43201">
    <property type="entry name" value="ACYL-COA SYNTHETASE"/>
    <property type="match status" value="1"/>
</dbReference>
<organism evidence="3 4">
    <name type="scientific">Ganoderma sinense ZZ0214-1</name>
    <dbReference type="NCBI Taxonomy" id="1077348"/>
    <lineage>
        <taxon>Eukaryota</taxon>
        <taxon>Fungi</taxon>
        <taxon>Dikarya</taxon>
        <taxon>Basidiomycota</taxon>
        <taxon>Agaricomycotina</taxon>
        <taxon>Agaricomycetes</taxon>
        <taxon>Polyporales</taxon>
        <taxon>Polyporaceae</taxon>
        <taxon>Ganoderma</taxon>
    </lineage>
</organism>
<dbReference type="EMBL" id="AYKW01000012">
    <property type="protein sequence ID" value="PIL31627.1"/>
    <property type="molecule type" value="Genomic_DNA"/>
</dbReference>
<keyword evidence="4" id="KW-1185">Reference proteome</keyword>
<sequence>MSYRTHLTVLEHSAALYPSSPAFKLPRLSSADRSVVDEWVSVSYHQFLLDVQRSARHWARALTAHGLPSRSIVGLWLGGSTYLDVLHVYGIARAGYIPQLFSLRLPNPDVVYELLHRAGAQALVFDPAFASIVIDCPIPAELATDIRSVDVSNAPLPPLWIPSKGEDIVMIYHTSGSTSGSPKLVPCSADWVNATVEKAAHVTRAHRAGRQDVTVWIGSMSHIGQTFMLMGFLQHGSCTIQPTQLPFSSDELLDMIHRCGLNRLNQFASFLGTHLRNARSNAAFLAALKSLDELLYTGLPLAVEEEAWAYSNGILIKNCFGSTEVGAMMLSVGGRGQDAAQLQVIAGTAYEFRPVTPTPGADDAKPARSDTDYVNANGSERLHELVILAHSGDCPHPVLRGSDGDYHTGDLFLEVAPNRWIARGRDDDWIKSATALRCDTKAIEENVLETCADLVVACVVVGNGRPAPTLFVEPKGELDEGRLKRDIIRRTRHFHARRYVHERIVSASFVVVVPVGTLPRTATKGNIRRRAVEEKFKEELDAIYEAC</sequence>
<name>A0A2G8SD16_9APHY</name>
<dbReference type="PANTHER" id="PTHR43201:SF8">
    <property type="entry name" value="ACYL-COA SYNTHETASE FAMILY MEMBER 3"/>
    <property type="match status" value="1"/>
</dbReference>
<dbReference type="Proteomes" id="UP000230002">
    <property type="component" value="Unassembled WGS sequence"/>
</dbReference>
<dbReference type="AlphaFoldDB" id="A0A2G8SD16"/>
<dbReference type="Gene3D" id="3.30.300.30">
    <property type="match status" value="1"/>
</dbReference>
<evidence type="ECO:0000256" key="1">
    <source>
        <dbReference type="ARBA" id="ARBA00006432"/>
    </source>
</evidence>
<feature type="domain" description="AMP-dependent synthetase/ligase" evidence="2">
    <location>
        <begin position="30"/>
        <end position="332"/>
    </location>
</feature>
<dbReference type="InterPro" id="IPR042099">
    <property type="entry name" value="ANL_N_sf"/>
</dbReference>
<comment type="similarity">
    <text evidence="1">Belongs to the ATP-dependent AMP-binding enzyme family.</text>
</comment>
<dbReference type="GO" id="GO:0031956">
    <property type="term" value="F:medium-chain fatty acid-CoA ligase activity"/>
    <property type="evidence" value="ECO:0007669"/>
    <property type="project" value="TreeGrafter"/>
</dbReference>
<dbReference type="InterPro" id="IPR000873">
    <property type="entry name" value="AMP-dep_synth/lig_dom"/>
</dbReference>
<dbReference type="Gene3D" id="3.40.50.12780">
    <property type="entry name" value="N-terminal domain of ligase-like"/>
    <property type="match status" value="1"/>
</dbReference>
<gene>
    <name evidence="3" type="ORF">GSI_06329</name>
</gene>
<proteinExistence type="inferred from homology"/>
<evidence type="ECO:0000313" key="4">
    <source>
        <dbReference type="Proteomes" id="UP000230002"/>
    </source>
</evidence>
<dbReference type="Pfam" id="PF23562">
    <property type="entry name" value="AMP-binding_C_3"/>
    <property type="match status" value="1"/>
</dbReference>
<dbReference type="Pfam" id="PF00501">
    <property type="entry name" value="AMP-binding"/>
    <property type="match status" value="1"/>
</dbReference>
<evidence type="ECO:0000313" key="3">
    <source>
        <dbReference type="EMBL" id="PIL31627.1"/>
    </source>
</evidence>
<reference evidence="3 4" key="1">
    <citation type="journal article" date="2015" name="Sci. Rep.">
        <title>Chromosome-level genome map provides insights into diverse defense mechanisms in the medicinal fungus Ganoderma sinense.</title>
        <authorList>
            <person name="Zhu Y."/>
            <person name="Xu J."/>
            <person name="Sun C."/>
            <person name="Zhou S."/>
            <person name="Xu H."/>
            <person name="Nelson D.R."/>
            <person name="Qian J."/>
            <person name="Song J."/>
            <person name="Luo H."/>
            <person name="Xiang L."/>
            <person name="Li Y."/>
            <person name="Xu Z."/>
            <person name="Ji A."/>
            <person name="Wang L."/>
            <person name="Lu S."/>
            <person name="Hayward A."/>
            <person name="Sun W."/>
            <person name="Li X."/>
            <person name="Schwartz D.C."/>
            <person name="Wang Y."/>
            <person name="Chen S."/>
        </authorList>
    </citation>
    <scope>NUCLEOTIDE SEQUENCE [LARGE SCALE GENOMIC DNA]</scope>
    <source>
        <strain evidence="3 4">ZZ0214-1</strain>
    </source>
</reference>
<dbReference type="InterPro" id="IPR045851">
    <property type="entry name" value="AMP-bd_C_sf"/>
</dbReference>
<protein>
    <recommendedName>
        <fullName evidence="2">AMP-dependent synthetase/ligase domain-containing protein</fullName>
    </recommendedName>
</protein>
<accession>A0A2G8SD16</accession>
<dbReference type="GO" id="GO:0006631">
    <property type="term" value="P:fatty acid metabolic process"/>
    <property type="evidence" value="ECO:0007669"/>
    <property type="project" value="TreeGrafter"/>
</dbReference>